<feature type="transmembrane region" description="Helical" evidence="13">
    <location>
        <begin position="167"/>
        <end position="190"/>
    </location>
</feature>
<reference evidence="15 16" key="1">
    <citation type="journal article" date="2017" name="PLoS Biol.">
        <title>The sea cucumber genome provides insights into morphological evolution and visceral regeneration.</title>
        <authorList>
            <person name="Zhang X."/>
            <person name="Sun L."/>
            <person name="Yuan J."/>
            <person name="Sun Y."/>
            <person name="Gao Y."/>
            <person name="Zhang L."/>
            <person name="Li S."/>
            <person name="Dai H."/>
            <person name="Hamel J.F."/>
            <person name="Liu C."/>
            <person name="Yu Y."/>
            <person name="Liu S."/>
            <person name="Lin W."/>
            <person name="Guo K."/>
            <person name="Jin S."/>
            <person name="Xu P."/>
            <person name="Storey K.B."/>
            <person name="Huan P."/>
            <person name="Zhang T."/>
            <person name="Zhou Y."/>
            <person name="Zhang J."/>
            <person name="Lin C."/>
            <person name="Li X."/>
            <person name="Xing L."/>
            <person name="Huo D."/>
            <person name="Sun M."/>
            <person name="Wang L."/>
            <person name="Mercier A."/>
            <person name="Li F."/>
            <person name="Yang H."/>
            <person name="Xiang J."/>
        </authorList>
    </citation>
    <scope>NUCLEOTIDE SEQUENCE [LARGE SCALE GENOMIC DNA]</scope>
    <source>
        <strain evidence="15">Shaxun</strain>
        <tissue evidence="15">Muscle</tissue>
    </source>
</reference>
<dbReference type="PANTHER" id="PTHR33722">
    <property type="entry name" value="CATION CHANNEL SPERM-ASSOCIATED PROTEIN SUBUNIT DELTA-RELATED"/>
    <property type="match status" value="1"/>
</dbReference>
<gene>
    <name evidence="15" type="ORF">BSL78_06972</name>
</gene>
<evidence type="ECO:0000256" key="1">
    <source>
        <dbReference type="ARBA" id="ARBA00010246"/>
    </source>
</evidence>
<evidence type="ECO:0000256" key="6">
    <source>
        <dbReference type="ARBA" id="ARBA00022989"/>
    </source>
</evidence>
<dbReference type="AlphaFoldDB" id="A0A2G8L742"/>
<dbReference type="STRING" id="307972.A0A2G8L742"/>
<dbReference type="GO" id="GO:0097228">
    <property type="term" value="C:sperm principal piece"/>
    <property type="evidence" value="ECO:0007669"/>
    <property type="project" value="TreeGrafter"/>
</dbReference>
<dbReference type="OrthoDB" id="8646292at2759"/>
<evidence type="ECO:0000313" key="15">
    <source>
        <dbReference type="EMBL" id="PIK56076.1"/>
    </source>
</evidence>
<organism evidence="15 16">
    <name type="scientific">Stichopus japonicus</name>
    <name type="common">Sea cucumber</name>
    <dbReference type="NCBI Taxonomy" id="307972"/>
    <lineage>
        <taxon>Eukaryota</taxon>
        <taxon>Metazoa</taxon>
        <taxon>Echinodermata</taxon>
        <taxon>Eleutherozoa</taxon>
        <taxon>Echinozoa</taxon>
        <taxon>Holothuroidea</taxon>
        <taxon>Aspidochirotacea</taxon>
        <taxon>Aspidochirotida</taxon>
        <taxon>Stichopodidae</taxon>
        <taxon>Apostichopus</taxon>
    </lineage>
</organism>
<keyword evidence="9" id="KW-1015">Disulfide bond</keyword>
<keyword evidence="16" id="KW-1185">Reference proteome</keyword>
<accession>A0A2G8L742</accession>
<protein>
    <submittedName>
        <fullName evidence="15">Putative cation channel sperm-associated protein subunit delta</fullName>
    </submittedName>
</protein>
<proteinExistence type="inferred from homology"/>
<evidence type="ECO:0000259" key="14">
    <source>
        <dbReference type="Pfam" id="PF22850"/>
    </source>
</evidence>
<keyword evidence="6 13" id="KW-1133">Transmembrane helix</keyword>
<evidence type="ECO:0000256" key="13">
    <source>
        <dbReference type="SAM" id="Phobius"/>
    </source>
</evidence>
<evidence type="ECO:0000256" key="5">
    <source>
        <dbReference type="ARBA" id="ARBA00022846"/>
    </source>
</evidence>
<evidence type="ECO:0000256" key="4">
    <source>
        <dbReference type="ARBA" id="ARBA00022729"/>
    </source>
</evidence>
<evidence type="ECO:0000256" key="3">
    <source>
        <dbReference type="ARBA" id="ARBA00022692"/>
    </source>
</evidence>
<evidence type="ECO:0000256" key="12">
    <source>
        <dbReference type="ARBA" id="ARBA00037793"/>
    </source>
</evidence>
<dbReference type="EMBL" id="MRZV01000188">
    <property type="protein sequence ID" value="PIK56076.1"/>
    <property type="molecule type" value="Genomic_DNA"/>
</dbReference>
<feature type="domain" description="CATSPERD/E C-terminal" evidence="14">
    <location>
        <begin position="84"/>
        <end position="185"/>
    </location>
</feature>
<keyword evidence="5" id="KW-0282">Flagellum</keyword>
<dbReference type="GO" id="GO:0048240">
    <property type="term" value="P:sperm capacitation"/>
    <property type="evidence" value="ECO:0007669"/>
    <property type="project" value="TreeGrafter"/>
</dbReference>
<dbReference type="Proteomes" id="UP000230750">
    <property type="component" value="Unassembled WGS sequence"/>
</dbReference>
<sequence>MFILNALVSGRCFATDVRNISTPYVYISIINLFYSQCSPEWPMLCFATHVRTISSLYEYISIINISILNALVTEWKMLCNRCLYYQFTNYISCHSPEQGAERCDPSQPYEVLSNNTANGIKFSQYNGIYVFNITVLDPDYSFCQLETQFAVEVFGAFPKSELPALRIMMITCGLGLIALISLYVIDIFYWRNGEEERVETRRDSFPY</sequence>
<evidence type="ECO:0000256" key="7">
    <source>
        <dbReference type="ARBA" id="ARBA00023069"/>
    </source>
</evidence>
<evidence type="ECO:0000256" key="9">
    <source>
        <dbReference type="ARBA" id="ARBA00023157"/>
    </source>
</evidence>
<name>A0A2G8L742_STIJA</name>
<dbReference type="GO" id="GO:0036128">
    <property type="term" value="C:CatSper complex"/>
    <property type="evidence" value="ECO:0007669"/>
    <property type="project" value="InterPro"/>
</dbReference>
<comment type="similarity">
    <text evidence="1">Belongs to the CATSPERD family.</text>
</comment>
<keyword evidence="10" id="KW-0325">Glycoprotein</keyword>
<keyword evidence="3 13" id="KW-0812">Transmembrane</keyword>
<dbReference type="InterPro" id="IPR053814">
    <property type="entry name" value="CATSPERD/E_C"/>
</dbReference>
<keyword evidence="8 13" id="KW-0472">Membrane</keyword>
<evidence type="ECO:0000256" key="2">
    <source>
        <dbReference type="ARBA" id="ARBA00022475"/>
    </source>
</evidence>
<evidence type="ECO:0000313" key="16">
    <source>
        <dbReference type="Proteomes" id="UP000230750"/>
    </source>
</evidence>
<keyword evidence="4" id="KW-0732">Signal</keyword>
<evidence type="ECO:0000256" key="10">
    <source>
        <dbReference type="ARBA" id="ARBA00023180"/>
    </source>
</evidence>
<evidence type="ECO:0000256" key="11">
    <source>
        <dbReference type="ARBA" id="ARBA00023273"/>
    </source>
</evidence>
<evidence type="ECO:0000256" key="8">
    <source>
        <dbReference type="ARBA" id="ARBA00023136"/>
    </source>
</evidence>
<keyword evidence="11" id="KW-0966">Cell projection</keyword>
<dbReference type="Pfam" id="PF22850">
    <property type="entry name" value="CATSPERD-E_C"/>
    <property type="match status" value="1"/>
</dbReference>
<comment type="subcellular location">
    <subcellularLocation>
        <location evidence="12">Cell projection</location>
        <location evidence="12">Cilium</location>
        <location evidence="12">Flagellum membrane</location>
        <topology evidence="12">Single-pass type I membrane protein</topology>
    </subcellularLocation>
</comment>
<dbReference type="GO" id="GO:0030317">
    <property type="term" value="P:flagellated sperm motility"/>
    <property type="evidence" value="ECO:0007669"/>
    <property type="project" value="TreeGrafter"/>
</dbReference>
<dbReference type="PANTHER" id="PTHR33722:SF1">
    <property type="entry name" value="CATION CHANNEL SPERM-ASSOCIATED AUXILIARY SUBUNIT DELTA"/>
    <property type="match status" value="1"/>
</dbReference>
<keyword evidence="2" id="KW-1003">Cell membrane</keyword>
<comment type="caution">
    <text evidence="15">The sequence shown here is derived from an EMBL/GenBank/DDBJ whole genome shotgun (WGS) entry which is preliminary data.</text>
</comment>
<keyword evidence="7" id="KW-0969">Cilium</keyword>
<dbReference type="InterPro" id="IPR028751">
    <property type="entry name" value="CATSPERD/E"/>
</dbReference>